<dbReference type="RefSeq" id="XP_001483934.2">
    <property type="nucleotide sequence ID" value="XM_001483884.1"/>
</dbReference>
<gene>
    <name evidence="3" type="ORF">PGUG_03315</name>
</gene>
<feature type="transmembrane region" description="Helical" evidence="2">
    <location>
        <begin position="113"/>
        <end position="137"/>
    </location>
</feature>
<keyword evidence="4" id="KW-1185">Reference proteome</keyword>
<name>A5DJ64_PICGU</name>
<dbReference type="STRING" id="294746.A5DJ64"/>
<dbReference type="GeneID" id="5126137"/>
<evidence type="ECO:0000256" key="1">
    <source>
        <dbReference type="SAM" id="MobiDB-lite"/>
    </source>
</evidence>
<dbReference type="OrthoDB" id="5340910at2759"/>
<accession>A5DJ64</accession>
<dbReference type="EMBL" id="CH408158">
    <property type="protein sequence ID" value="EDK39217.2"/>
    <property type="molecule type" value="Genomic_DNA"/>
</dbReference>
<organism evidence="3 4">
    <name type="scientific">Meyerozyma guilliermondii (strain ATCC 6260 / CBS 566 / DSM 6381 / JCM 1539 / NBRC 10279 / NRRL Y-324)</name>
    <name type="common">Yeast</name>
    <name type="synonym">Candida guilliermondii</name>
    <dbReference type="NCBI Taxonomy" id="294746"/>
    <lineage>
        <taxon>Eukaryota</taxon>
        <taxon>Fungi</taxon>
        <taxon>Dikarya</taxon>
        <taxon>Ascomycota</taxon>
        <taxon>Saccharomycotina</taxon>
        <taxon>Pichiomycetes</taxon>
        <taxon>Debaryomycetaceae</taxon>
        <taxon>Meyerozyma</taxon>
    </lineage>
</organism>
<evidence type="ECO:0000313" key="3">
    <source>
        <dbReference type="EMBL" id="EDK39217.2"/>
    </source>
</evidence>
<feature type="compositionally biased region" description="Low complexity" evidence="1">
    <location>
        <begin position="64"/>
        <end position="92"/>
    </location>
</feature>
<sequence length="324" mass="35388">MPTDTDYTILLTVTTTSTLDSSSLRGGHKTVITIPNVTTATLTVAPSSQTPKLSTTSDTEDEASSTQKSQITTKSSSNSRASVTTHHSSASTIGLSGNSKASNSLRDDNSLKLGLSVGLPIAIISLFVVGILGWYYITRRNARKGLTLQQRDGEFITFNGSELKREDSETTRVHDENVSKRKSVRAVFDRVGRSIRDSALFPINGRSDKSAGVSPFILRRFNLKTELEKPLPKVPSAQDSLPDMEQAVPKLDPKTFTSTARLVQRPYNKKLFDELTIEVGDVVRLIKEHTDGWSFVQMVMPANSRSGGTNKEGMVPTMCLNALH</sequence>
<feature type="region of interest" description="Disordered" evidence="1">
    <location>
        <begin position="43"/>
        <end position="103"/>
    </location>
</feature>
<keyword evidence="2" id="KW-0472">Membrane</keyword>
<reference evidence="3 4" key="1">
    <citation type="journal article" date="2009" name="Nature">
        <title>Evolution of pathogenicity and sexual reproduction in eight Candida genomes.</title>
        <authorList>
            <person name="Butler G."/>
            <person name="Rasmussen M.D."/>
            <person name="Lin M.F."/>
            <person name="Santos M.A."/>
            <person name="Sakthikumar S."/>
            <person name="Munro C.A."/>
            <person name="Rheinbay E."/>
            <person name="Grabherr M."/>
            <person name="Forche A."/>
            <person name="Reedy J.L."/>
            <person name="Agrafioti I."/>
            <person name="Arnaud M.B."/>
            <person name="Bates S."/>
            <person name="Brown A.J."/>
            <person name="Brunke S."/>
            <person name="Costanzo M.C."/>
            <person name="Fitzpatrick D.A."/>
            <person name="de Groot P.W."/>
            <person name="Harris D."/>
            <person name="Hoyer L.L."/>
            <person name="Hube B."/>
            <person name="Klis F.M."/>
            <person name="Kodira C."/>
            <person name="Lennard N."/>
            <person name="Logue M.E."/>
            <person name="Martin R."/>
            <person name="Neiman A.M."/>
            <person name="Nikolaou E."/>
            <person name="Quail M.A."/>
            <person name="Quinn J."/>
            <person name="Santos M.C."/>
            <person name="Schmitzberger F.F."/>
            <person name="Sherlock G."/>
            <person name="Shah P."/>
            <person name="Silverstein K.A."/>
            <person name="Skrzypek M.S."/>
            <person name="Soll D."/>
            <person name="Staggs R."/>
            <person name="Stansfield I."/>
            <person name="Stumpf M.P."/>
            <person name="Sudbery P.E."/>
            <person name="Srikantha T."/>
            <person name="Zeng Q."/>
            <person name="Berman J."/>
            <person name="Berriman M."/>
            <person name="Heitman J."/>
            <person name="Gow N.A."/>
            <person name="Lorenz M.C."/>
            <person name="Birren B.W."/>
            <person name="Kellis M."/>
            <person name="Cuomo C.A."/>
        </authorList>
    </citation>
    <scope>NUCLEOTIDE SEQUENCE [LARGE SCALE GENOMIC DNA]</scope>
    <source>
        <strain evidence="4">ATCC 6260 / CBS 566 / DSM 6381 / JCM 1539 / NBRC 10279 / NRRL Y-324</strain>
    </source>
</reference>
<dbReference type="InParanoid" id="A5DJ64"/>
<evidence type="ECO:0000313" key="4">
    <source>
        <dbReference type="Proteomes" id="UP000001997"/>
    </source>
</evidence>
<proteinExistence type="predicted"/>
<dbReference type="VEuPathDB" id="FungiDB:PGUG_03315"/>
<dbReference type="eggNOG" id="ENOG502QVI6">
    <property type="taxonomic scope" value="Eukaryota"/>
</dbReference>
<dbReference type="Gene3D" id="2.30.30.40">
    <property type="entry name" value="SH3 Domains"/>
    <property type="match status" value="1"/>
</dbReference>
<dbReference type="SUPFAM" id="SSF50044">
    <property type="entry name" value="SH3-domain"/>
    <property type="match status" value="1"/>
</dbReference>
<dbReference type="InterPro" id="IPR036028">
    <property type="entry name" value="SH3-like_dom_sf"/>
</dbReference>
<evidence type="ECO:0000256" key="2">
    <source>
        <dbReference type="SAM" id="Phobius"/>
    </source>
</evidence>
<dbReference type="AlphaFoldDB" id="A5DJ64"/>
<feature type="compositionally biased region" description="Polar residues" evidence="1">
    <location>
        <begin position="43"/>
        <end position="53"/>
    </location>
</feature>
<dbReference type="Proteomes" id="UP000001997">
    <property type="component" value="Unassembled WGS sequence"/>
</dbReference>
<dbReference type="OMA" id="DTTIYMT"/>
<keyword evidence="2" id="KW-1133">Transmembrane helix</keyword>
<feature type="compositionally biased region" description="Polar residues" evidence="1">
    <location>
        <begin position="93"/>
        <end position="103"/>
    </location>
</feature>
<dbReference type="HOGENOM" id="CLU_858197_0_0_1"/>
<dbReference type="KEGG" id="pgu:PGUG_03315"/>
<protein>
    <recommendedName>
        <fullName evidence="5">SH3 domain-containing protein</fullName>
    </recommendedName>
</protein>
<keyword evidence="2" id="KW-0812">Transmembrane</keyword>
<evidence type="ECO:0008006" key="5">
    <source>
        <dbReference type="Google" id="ProtNLM"/>
    </source>
</evidence>